<evidence type="ECO:0000256" key="1">
    <source>
        <dbReference type="SAM" id="MobiDB-lite"/>
    </source>
</evidence>
<protein>
    <submittedName>
        <fullName evidence="2">Uncharacterized protein</fullName>
    </submittedName>
</protein>
<organism evidence="2 3">
    <name type="scientific">Nocardioides antri</name>
    <dbReference type="NCBI Taxonomy" id="2607659"/>
    <lineage>
        <taxon>Bacteria</taxon>
        <taxon>Bacillati</taxon>
        <taxon>Actinomycetota</taxon>
        <taxon>Actinomycetes</taxon>
        <taxon>Propionibacteriales</taxon>
        <taxon>Nocardioidaceae</taxon>
        <taxon>Nocardioides</taxon>
    </lineage>
</organism>
<reference evidence="2 3" key="2">
    <citation type="submission" date="2019-09" db="EMBL/GenBank/DDBJ databases">
        <authorList>
            <person name="Jin C."/>
        </authorList>
    </citation>
    <scope>NUCLEOTIDE SEQUENCE [LARGE SCALE GENOMIC DNA]</scope>
    <source>
        <strain evidence="2 3">BN140041</strain>
    </source>
</reference>
<evidence type="ECO:0000313" key="2">
    <source>
        <dbReference type="EMBL" id="KAA1428347.1"/>
    </source>
</evidence>
<proteinExistence type="predicted"/>
<evidence type="ECO:0000313" key="3">
    <source>
        <dbReference type="Proteomes" id="UP000324351"/>
    </source>
</evidence>
<name>A0A5B1M8V7_9ACTN</name>
<feature type="compositionally biased region" description="Basic and acidic residues" evidence="1">
    <location>
        <begin position="57"/>
        <end position="72"/>
    </location>
</feature>
<accession>A0A5B1M8V7</accession>
<comment type="caution">
    <text evidence="2">The sequence shown here is derived from an EMBL/GenBank/DDBJ whole genome shotgun (WGS) entry which is preliminary data.</text>
</comment>
<gene>
    <name evidence="2" type="ORF">F0U47_05300</name>
</gene>
<sequence>MLKFLVVILVFAAVTYLVTRALQERGPGNRPGMPRPKPKRPSTPPRPVAPDDDEDFLRDLDRKRLNPPDENG</sequence>
<dbReference type="RefSeq" id="WP_149749284.1">
    <property type="nucleotide sequence ID" value="NZ_VUJW01000002.1"/>
</dbReference>
<keyword evidence="3" id="KW-1185">Reference proteome</keyword>
<dbReference type="EMBL" id="VUJW01000002">
    <property type="protein sequence ID" value="KAA1428347.1"/>
    <property type="molecule type" value="Genomic_DNA"/>
</dbReference>
<dbReference type="AlphaFoldDB" id="A0A5B1M8V7"/>
<feature type="region of interest" description="Disordered" evidence="1">
    <location>
        <begin position="23"/>
        <end position="72"/>
    </location>
</feature>
<dbReference type="Proteomes" id="UP000324351">
    <property type="component" value="Unassembled WGS sequence"/>
</dbReference>
<reference evidence="2 3" key="1">
    <citation type="submission" date="2019-09" db="EMBL/GenBank/DDBJ databases">
        <title>Nocardioides panacisoli sp. nov., isolated from the soil of a ginseng field.</title>
        <authorList>
            <person name="Cho C."/>
        </authorList>
    </citation>
    <scope>NUCLEOTIDE SEQUENCE [LARGE SCALE GENOMIC DNA]</scope>
    <source>
        <strain evidence="2 3">BN140041</strain>
    </source>
</reference>